<keyword evidence="3" id="KW-1185">Reference proteome</keyword>
<gene>
    <name evidence="2" type="ORF">RB614_10470</name>
</gene>
<feature type="transmembrane region" description="Helical" evidence="1">
    <location>
        <begin position="129"/>
        <end position="157"/>
    </location>
</feature>
<evidence type="ECO:0000313" key="2">
    <source>
        <dbReference type="EMBL" id="MDQ7904945.1"/>
    </source>
</evidence>
<dbReference type="RefSeq" id="WP_308712211.1">
    <property type="nucleotide sequence ID" value="NZ_JAVHUY010000008.1"/>
</dbReference>
<keyword evidence="1" id="KW-0812">Transmembrane</keyword>
<feature type="transmembrane region" description="Helical" evidence="1">
    <location>
        <begin position="199"/>
        <end position="217"/>
    </location>
</feature>
<name>A0ABU0ZD13_9ACTN</name>
<proteinExistence type="predicted"/>
<reference evidence="2 3" key="1">
    <citation type="submission" date="2023-08" db="EMBL/GenBank/DDBJ databases">
        <title>Phytohabitans sansha sp. nov., isolated from marine sediment.</title>
        <authorList>
            <person name="Zhao Y."/>
            <person name="Yi K."/>
        </authorList>
    </citation>
    <scope>NUCLEOTIDE SEQUENCE [LARGE SCALE GENOMIC DNA]</scope>
    <source>
        <strain evidence="2 3">ZYX-F-186</strain>
    </source>
</reference>
<sequence>MSLNPARIAGVCYLLVIAGGLFAEVFVRGSLIVPGDAAETASRIAADESLWRWGLAAHLLYLIPALVVNVLVPGLLAAPGSMPARLASTFGVVSVTVEGVALLGLYVPLALLDERAATPDLDRAPLTYLAVRLFSAGFGFALVFFAAFCVLVGALILRYRRVPRPIGALMVAAGAGYLVNSLALVLADRATLNERLVPWILLPCLVGELSLTAWLLVKGTRAGVPAAATAIREPASSRRT</sequence>
<comment type="caution">
    <text evidence="2">The sequence shown here is derived from an EMBL/GenBank/DDBJ whole genome shotgun (WGS) entry which is preliminary data.</text>
</comment>
<feature type="transmembrane region" description="Helical" evidence="1">
    <location>
        <begin position="169"/>
        <end position="187"/>
    </location>
</feature>
<accession>A0ABU0ZD13</accession>
<evidence type="ECO:0000256" key="1">
    <source>
        <dbReference type="SAM" id="Phobius"/>
    </source>
</evidence>
<evidence type="ECO:0000313" key="3">
    <source>
        <dbReference type="Proteomes" id="UP001230908"/>
    </source>
</evidence>
<feature type="transmembrane region" description="Helical" evidence="1">
    <location>
        <begin position="59"/>
        <end position="78"/>
    </location>
</feature>
<dbReference type="Proteomes" id="UP001230908">
    <property type="component" value="Unassembled WGS sequence"/>
</dbReference>
<feature type="transmembrane region" description="Helical" evidence="1">
    <location>
        <begin position="90"/>
        <end position="109"/>
    </location>
</feature>
<protein>
    <submittedName>
        <fullName evidence="2">DUF4386 domain-containing protein</fullName>
    </submittedName>
</protein>
<dbReference type="InterPro" id="IPR025495">
    <property type="entry name" value="DUF4386"/>
</dbReference>
<keyword evidence="1" id="KW-1133">Transmembrane helix</keyword>
<keyword evidence="1" id="KW-0472">Membrane</keyword>
<dbReference type="EMBL" id="JAVHUY010000008">
    <property type="protein sequence ID" value="MDQ7904945.1"/>
    <property type="molecule type" value="Genomic_DNA"/>
</dbReference>
<dbReference type="Pfam" id="PF14329">
    <property type="entry name" value="DUF4386"/>
    <property type="match status" value="1"/>
</dbReference>
<organism evidence="2 3">
    <name type="scientific">Phytohabitans maris</name>
    <dbReference type="NCBI Taxonomy" id="3071409"/>
    <lineage>
        <taxon>Bacteria</taxon>
        <taxon>Bacillati</taxon>
        <taxon>Actinomycetota</taxon>
        <taxon>Actinomycetes</taxon>
        <taxon>Micromonosporales</taxon>
        <taxon>Micromonosporaceae</taxon>
    </lineage>
</organism>